<reference evidence="1 2" key="1">
    <citation type="submission" date="2016-03" db="EMBL/GenBank/DDBJ databases">
        <title>Choanephora cucurbitarum.</title>
        <authorList>
            <person name="Min B."/>
            <person name="Park H."/>
            <person name="Park J.-H."/>
            <person name="Shin H.-D."/>
            <person name="Choi I.-G."/>
        </authorList>
    </citation>
    <scope>NUCLEOTIDE SEQUENCE [LARGE SCALE GENOMIC DNA]</scope>
    <source>
        <strain evidence="1 2">KUS-F28377</strain>
    </source>
</reference>
<evidence type="ECO:0000313" key="1">
    <source>
        <dbReference type="EMBL" id="OBZ80144.1"/>
    </source>
</evidence>
<dbReference type="EMBL" id="LUGH01002519">
    <property type="protein sequence ID" value="OBZ80144.1"/>
    <property type="molecule type" value="Genomic_DNA"/>
</dbReference>
<name>A0A1C7MYE6_9FUNG</name>
<dbReference type="Proteomes" id="UP000093000">
    <property type="component" value="Unassembled WGS sequence"/>
</dbReference>
<protein>
    <submittedName>
        <fullName evidence="1">Uncharacterized protein</fullName>
    </submittedName>
</protein>
<keyword evidence="2" id="KW-1185">Reference proteome</keyword>
<proteinExistence type="predicted"/>
<dbReference type="InParanoid" id="A0A1C7MYE6"/>
<sequence>MVNSWGSKKMIAYVIKNLGARTPKSSDVAVESPVSLCESGLPSRSMSDAADRDEEDFSCVNRSGSEMITLELFLLVALLQDKPKLSNLRKVEVSSISFACNM</sequence>
<organism evidence="1 2">
    <name type="scientific">Choanephora cucurbitarum</name>
    <dbReference type="NCBI Taxonomy" id="101091"/>
    <lineage>
        <taxon>Eukaryota</taxon>
        <taxon>Fungi</taxon>
        <taxon>Fungi incertae sedis</taxon>
        <taxon>Mucoromycota</taxon>
        <taxon>Mucoromycotina</taxon>
        <taxon>Mucoromycetes</taxon>
        <taxon>Mucorales</taxon>
        <taxon>Mucorineae</taxon>
        <taxon>Choanephoraceae</taxon>
        <taxon>Choanephoroideae</taxon>
        <taxon>Choanephora</taxon>
    </lineage>
</organism>
<gene>
    <name evidence="1" type="ORF">A0J61_11807</name>
</gene>
<feature type="non-terminal residue" evidence="1">
    <location>
        <position position="102"/>
    </location>
</feature>
<dbReference type="AlphaFoldDB" id="A0A1C7MYE6"/>
<accession>A0A1C7MYE6</accession>
<comment type="caution">
    <text evidence="1">The sequence shown here is derived from an EMBL/GenBank/DDBJ whole genome shotgun (WGS) entry which is preliminary data.</text>
</comment>
<evidence type="ECO:0000313" key="2">
    <source>
        <dbReference type="Proteomes" id="UP000093000"/>
    </source>
</evidence>